<accession>A0A0B6A8I8</accession>
<evidence type="ECO:0000256" key="2">
    <source>
        <dbReference type="ARBA" id="ARBA00022112"/>
    </source>
</evidence>
<dbReference type="GO" id="GO:0046872">
    <property type="term" value="F:metal ion binding"/>
    <property type="evidence" value="ECO:0007669"/>
    <property type="project" value="UniProtKB-UniRule"/>
</dbReference>
<evidence type="ECO:0000256" key="1">
    <source>
        <dbReference type="ARBA" id="ARBA00006964"/>
    </source>
</evidence>
<protein>
    <recommendedName>
        <fullName evidence="2 4">GTP cyclohydrolase 1 type 2 homolog</fullName>
    </recommendedName>
</protein>
<dbReference type="PANTHER" id="PTHR13799:SF14">
    <property type="entry name" value="GTP CYCLOHYDROLASE 1 TYPE 2 HOMOLOG"/>
    <property type="match status" value="1"/>
</dbReference>
<dbReference type="NCBIfam" id="TIGR00486">
    <property type="entry name" value="YbgI_SA1388"/>
    <property type="match status" value="1"/>
</dbReference>
<dbReference type="GO" id="GO:0005737">
    <property type="term" value="C:cytoplasm"/>
    <property type="evidence" value="ECO:0007669"/>
    <property type="project" value="TreeGrafter"/>
</dbReference>
<dbReference type="GeneID" id="93644995"/>
<feature type="binding site" evidence="5">
    <location>
        <position position="333"/>
    </location>
    <ligand>
        <name>a divalent metal cation</name>
        <dbReference type="ChEBI" id="CHEBI:60240"/>
        <label>1</label>
    </ligand>
</feature>
<dbReference type="Pfam" id="PF01784">
    <property type="entry name" value="DUF34_NIF3"/>
    <property type="match status" value="1"/>
</dbReference>
<dbReference type="FunFam" id="3.30.70.120:FF:000006">
    <property type="entry name" value="GTP cyclohydrolase 1 type 2 homolog"/>
    <property type="match status" value="1"/>
</dbReference>
<dbReference type="SUPFAM" id="SSF102705">
    <property type="entry name" value="NIF3 (NGG1p interacting factor 3)-like"/>
    <property type="match status" value="1"/>
</dbReference>
<comment type="similarity">
    <text evidence="1 4">Belongs to the GTP cyclohydrolase I type 2/NIF3 family.</text>
</comment>
<dbReference type="InterPro" id="IPR002678">
    <property type="entry name" value="DUF34/NIF3"/>
</dbReference>
<evidence type="ECO:0000313" key="7">
    <source>
        <dbReference type="Proteomes" id="UP000031829"/>
    </source>
</evidence>
<dbReference type="InterPro" id="IPR015867">
    <property type="entry name" value="N-reg_PII/ATP_PRibTrfase_C"/>
</dbReference>
<dbReference type="FunFam" id="3.40.1390.30:FF:000001">
    <property type="entry name" value="GTP cyclohydrolase 1 type 2"/>
    <property type="match status" value="1"/>
</dbReference>
<dbReference type="EMBL" id="CP009920">
    <property type="protein sequence ID" value="AJI21260.1"/>
    <property type="molecule type" value="Genomic_DNA"/>
</dbReference>
<dbReference type="Gene3D" id="3.40.1390.30">
    <property type="entry name" value="NIF3 (NGG1p interacting factor 3)-like"/>
    <property type="match status" value="1"/>
</dbReference>
<name>A0A0B6A8I8_PRIM2</name>
<feature type="binding site" evidence="5">
    <location>
        <position position="336"/>
    </location>
    <ligand>
        <name>a divalent metal cation</name>
        <dbReference type="ChEBI" id="CHEBI:60240"/>
        <label>1</label>
    </ligand>
</feature>
<dbReference type="Gene3D" id="3.30.70.120">
    <property type="match status" value="1"/>
</dbReference>
<feature type="binding site" evidence="5">
    <location>
        <position position="68"/>
    </location>
    <ligand>
        <name>a divalent metal cation</name>
        <dbReference type="ChEBI" id="CHEBI:60240"/>
        <label>1</label>
    </ligand>
</feature>
<evidence type="ECO:0000256" key="4">
    <source>
        <dbReference type="PIRNR" id="PIRNR037489"/>
    </source>
</evidence>
<proteinExistence type="inferred from homology"/>
<dbReference type="AlphaFoldDB" id="A0A0B6A8I8"/>
<evidence type="ECO:0000256" key="3">
    <source>
        <dbReference type="ARBA" id="ARBA00022723"/>
    </source>
</evidence>
<dbReference type="InterPro" id="IPR017221">
    <property type="entry name" value="DUF34/NIF3_bac"/>
</dbReference>
<dbReference type="InterPro" id="IPR036069">
    <property type="entry name" value="DUF34/NIF3_sf"/>
</dbReference>
<organism evidence="6 7">
    <name type="scientific">Priestia megaterium (strain ATCC 14581 / DSM 32 / CCUG 1817 / JCM 2506 / NBRC 15308 / NCIMB 9376 / NCTC 10342 / NRRL B-14308 / VKM B-512 / Ford 19)</name>
    <name type="common">Bacillus megaterium</name>
    <dbReference type="NCBI Taxonomy" id="1348623"/>
    <lineage>
        <taxon>Bacteria</taxon>
        <taxon>Bacillati</taxon>
        <taxon>Bacillota</taxon>
        <taxon>Bacilli</taxon>
        <taxon>Bacillales</taxon>
        <taxon>Bacillaceae</taxon>
        <taxon>Priestia</taxon>
    </lineage>
</organism>
<dbReference type="HOGENOM" id="CLU_037423_1_0_9"/>
<sequence length="373" mass="40615">MSKIPNGFQVIEAFESFSPKHLAVEGDKIGLQIGTLNKPVKKVMVTLDVLETVVDEAIEKQVDLIIAHHPPIFRPLKQVVTDRPEGRILEKCIKHDIAVYAAHTNLDIAKGGVNDLLAEALGLQETKVLVPTTSIQLKKLAVFVPSNHAEAVRTAICDAGAGHVGLYSDCTFSTEGEGTFKPSSEANPYIGLKGELERVNETKVETIFEAGQQNKIIRAMLSAHPYEEVAYDIYPVEQTGETLGLGRIGKLKEEMTLKQFAAHVKQALDVDGVRVVGSMDAAVKKVAVLGGDGNKYITNAKFSGADAYVTGDLYFHVAHDAMAMGLNVVDPGHHVEKVMRQGVTRALNSLFDAKNFECEVFDSKVDTNPFTFM</sequence>
<dbReference type="KEGG" id="bmeg:BG04_1529"/>
<dbReference type="RefSeq" id="WP_034648880.1">
    <property type="nucleotide sequence ID" value="NZ_BCVB01000008.1"/>
</dbReference>
<feature type="binding site" evidence="5">
    <location>
        <position position="69"/>
    </location>
    <ligand>
        <name>a divalent metal cation</name>
        <dbReference type="ChEBI" id="CHEBI:60240"/>
        <label>1</label>
    </ligand>
</feature>
<evidence type="ECO:0000313" key="6">
    <source>
        <dbReference type="EMBL" id="AJI21260.1"/>
    </source>
</evidence>
<evidence type="ECO:0000256" key="5">
    <source>
        <dbReference type="PIRSR" id="PIRSR602678-1"/>
    </source>
</evidence>
<feature type="binding site" evidence="5">
    <location>
        <position position="107"/>
    </location>
    <ligand>
        <name>a divalent metal cation</name>
        <dbReference type="ChEBI" id="CHEBI:60240"/>
        <label>1</label>
    </ligand>
</feature>
<keyword evidence="3 4" id="KW-0479">Metal-binding</keyword>
<dbReference type="PIRSF" id="PIRSF037489">
    <property type="entry name" value="UCP037489_NIF3_YqfO"/>
    <property type="match status" value="1"/>
</dbReference>
<dbReference type="Proteomes" id="UP000031829">
    <property type="component" value="Chromosome"/>
</dbReference>
<gene>
    <name evidence="6" type="ORF">BG04_1529</name>
</gene>
<dbReference type="PANTHER" id="PTHR13799">
    <property type="entry name" value="NGG1 INTERACTING FACTOR 3"/>
    <property type="match status" value="1"/>
</dbReference>
<reference evidence="6 7" key="1">
    <citation type="journal article" date="2015" name="Genome Announc.">
        <title>Complete genome sequences for 35 biothreat assay-relevant bacillus species.</title>
        <authorList>
            <person name="Johnson S.L."/>
            <person name="Daligault H.E."/>
            <person name="Davenport K.W."/>
            <person name="Jaissle J."/>
            <person name="Frey K.G."/>
            <person name="Ladner J.T."/>
            <person name="Broomall S.M."/>
            <person name="Bishop-Lilly K.A."/>
            <person name="Bruce D.C."/>
            <person name="Gibbons H.S."/>
            <person name="Coyne S.R."/>
            <person name="Lo C.C."/>
            <person name="Meincke L."/>
            <person name="Munk A.C."/>
            <person name="Koroleva G.I."/>
            <person name="Rosenzweig C.N."/>
            <person name="Palacios G.F."/>
            <person name="Redden C.L."/>
            <person name="Minogue T.D."/>
            <person name="Chain P.S."/>
        </authorList>
    </citation>
    <scope>NUCLEOTIDE SEQUENCE [LARGE SCALE GENOMIC DNA]</scope>
    <source>
        <strain evidence="7">ATCC 14581 / DSM 32 / JCM 2506 / NBRC 15308 / NCIMB 9376 / NCTC 10342 / NRRL B-14308 / VKM B-512</strain>
    </source>
</reference>